<dbReference type="Proteomes" id="UP001174677">
    <property type="component" value="Chromosome 16"/>
</dbReference>
<dbReference type="PANTHER" id="PTHR11697:SF230">
    <property type="entry name" value="ZINC FINGER, MYM DOMAIN CONTAINING 1"/>
    <property type="match status" value="1"/>
</dbReference>
<keyword evidence="2" id="KW-1185">Reference proteome</keyword>
<evidence type="ECO:0000313" key="2">
    <source>
        <dbReference type="Proteomes" id="UP001174677"/>
    </source>
</evidence>
<evidence type="ECO:0008006" key="3">
    <source>
        <dbReference type="Google" id="ProtNLM"/>
    </source>
</evidence>
<dbReference type="PANTHER" id="PTHR11697">
    <property type="entry name" value="GENERAL TRANSCRIPTION FACTOR 2-RELATED ZINC FINGER PROTEIN"/>
    <property type="match status" value="1"/>
</dbReference>
<dbReference type="EMBL" id="JARPOI010000016">
    <property type="protein sequence ID" value="KAJ9146611.1"/>
    <property type="molecule type" value="Genomic_DNA"/>
</dbReference>
<gene>
    <name evidence="1" type="ORF">P3X46_028852</name>
</gene>
<name>A0ABQ9KQC7_HEVBR</name>
<organism evidence="1 2">
    <name type="scientific">Hevea brasiliensis</name>
    <name type="common">Para rubber tree</name>
    <name type="synonym">Siphonia brasiliensis</name>
    <dbReference type="NCBI Taxonomy" id="3981"/>
    <lineage>
        <taxon>Eukaryota</taxon>
        <taxon>Viridiplantae</taxon>
        <taxon>Streptophyta</taxon>
        <taxon>Embryophyta</taxon>
        <taxon>Tracheophyta</taxon>
        <taxon>Spermatophyta</taxon>
        <taxon>Magnoliopsida</taxon>
        <taxon>eudicotyledons</taxon>
        <taxon>Gunneridae</taxon>
        <taxon>Pentapetalae</taxon>
        <taxon>rosids</taxon>
        <taxon>fabids</taxon>
        <taxon>Malpighiales</taxon>
        <taxon>Euphorbiaceae</taxon>
        <taxon>Crotonoideae</taxon>
        <taxon>Micrandreae</taxon>
        <taxon>Hevea</taxon>
    </lineage>
</organism>
<sequence>MQGEFNGLKSLILKENSSAYYIHCFAHQFQLTLIVVAKKHSSIGSFFNIVTRLVNIIEGSCKCRNMLREKQIEKVFEGIAKSEIKTGQCLNKKMALKRPEDTHRSSHYGTLINLMHLFSFVIDVLEYIGENGSDDLQRAEAIDLLDINNRFKFVFVLHLMKKVLGITYELSQVLQRRAQDIVNVMNLVKVSKYNLQVIREMVRNLCYLSYWNFMVNMI</sequence>
<dbReference type="InterPro" id="IPR055298">
    <property type="entry name" value="AtLOH3-like"/>
</dbReference>
<proteinExistence type="predicted"/>
<accession>A0ABQ9KQC7</accession>
<evidence type="ECO:0000313" key="1">
    <source>
        <dbReference type="EMBL" id="KAJ9146611.1"/>
    </source>
</evidence>
<comment type="caution">
    <text evidence="1">The sequence shown here is derived from an EMBL/GenBank/DDBJ whole genome shotgun (WGS) entry which is preliminary data.</text>
</comment>
<protein>
    <recommendedName>
        <fullName evidence="3">DUF4371 domain-containing protein</fullName>
    </recommendedName>
</protein>
<reference evidence="1" key="1">
    <citation type="journal article" date="2023" name="Plant Biotechnol. J.">
        <title>Chromosome-level wild Hevea brasiliensis genome provides new tools for genomic-assisted breeding and valuable loci to elevate rubber yield.</title>
        <authorList>
            <person name="Cheng H."/>
            <person name="Song X."/>
            <person name="Hu Y."/>
            <person name="Wu T."/>
            <person name="Yang Q."/>
            <person name="An Z."/>
            <person name="Feng S."/>
            <person name="Deng Z."/>
            <person name="Wu W."/>
            <person name="Zeng X."/>
            <person name="Tu M."/>
            <person name="Wang X."/>
            <person name="Huang H."/>
        </authorList>
    </citation>
    <scope>NUCLEOTIDE SEQUENCE</scope>
    <source>
        <strain evidence="1">MT/VB/25A 57/8</strain>
    </source>
</reference>